<dbReference type="Pfam" id="PF16900">
    <property type="entry name" value="REPA_OB_2"/>
    <property type="match status" value="1"/>
</dbReference>
<name>A0ABQ7I1U1_9MICR</name>
<keyword evidence="8 9" id="KW-0539">Nucleus</keyword>
<evidence type="ECO:0000256" key="2">
    <source>
        <dbReference type="ARBA" id="ARBA00005690"/>
    </source>
</evidence>
<dbReference type="Pfam" id="PF08646">
    <property type="entry name" value="Rep_fac-A_C"/>
    <property type="match status" value="1"/>
</dbReference>
<evidence type="ECO:0000256" key="4">
    <source>
        <dbReference type="ARBA" id="ARBA00022723"/>
    </source>
</evidence>
<keyword evidence="7 9" id="KW-0238">DNA-binding</keyword>
<dbReference type="CDD" id="cd04476">
    <property type="entry name" value="RPA1_DBD_C"/>
    <property type="match status" value="1"/>
</dbReference>
<evidence type="ECO:0000256" key="7">
    <source>
        <dbReference type="ARBA" id="ARBA00023125"/>
    </source>
</evidence>
<comment type="caution">
    <text evidence="14">The sequence shown here is derived from an EMBL/GenBank/DDBJ whole genome shotgun (WGS) entry which is preliminary data.</text>
</comment>
<dbReference type="InterPro" id="IPR047192">
    <property type="entry name" value="Euk_RPA1_DBD_C"/>
</dbReference>
<keyword evidence="6 9" id="KW-0862">Zinc</keyword>
<dbReference type="Pfam" id="PF04057">
    <property type="entry name" value="Rep-A_N"/>
    <property type="match status" value="1"/>
</dbReference>
<dbReference type="Gene3D" id="2.40.50.140">
    <property type="entry name" value="Nucleic acid-binding proteins"/>
    <property type="match status" value="4"/>
</dbReference>
<protein>
    <recommendedName>
        <fullName evidence="9">Replication protein A subunit</fullName>
    </recommendedName>
</protein>
<comment type="similarity">
    <text evidence="2 9">Belongs to the replication factor A protein 1 family.</text>
</comment>
<proteinExistence type="inferred from homology"/>
<evidence type="ECO:0000256" key="9">
    <source>
        <dbReference type="RuleBase" id="RU364130"/>
    </source>
</evidence>
<feature type="domain" description="Replication protein A OB" evidence="13">
    <location>
        <begin position="280"/>
        <end position="367"/>
    </location>
</feature>
<feature type="domain" description="Replication factor-A protein 1 N-terminal" evidence="11">
    <location>
        <begin position="5"/>
        <end position="94"/>
    </location>
</feature>
<dbReference type="PANTHER" id="PTHR47165">
    <property type="entry name" value="OS03G0429900 PROTEIN"/>
    <property type="match status" value="1"/>
</dbReference>
<feature type="domain" description="OB" evidence="10">
    <location>
        <begin position="166"/>
        <end position="250"/>
    </location>
</feature>
<dbReference type="InterPro" id="IPR004591">
    <property type="entry name" value="Rfa1"/>
</dbReference>
<dbReference type="InterPro" id="IPR013955">
    <property type="entry name" value="Rep_factor-A_C"/>
</dbReference>
<dbReference type="InterPro" id="IPR004365">
    <property type="entry name" value="NA-bd_OB_tRNA"/>
</dbReference>
<comment type="subcellular location">
    <subcellularLocation>
        <location evidence="1 9">Nucleus</location>
    </subcellularLocation>
</comment>
<evidence type="ECO:0000256" key="8">
    <source>
        <dbReference type="ARBA" id="ARBA00023242"/>
    </source>
</evidence>
<keyword evidence="3 9" id="KW-0235">DNA replication</keyword>
<evidence type="ECO:0000259" key="11">
    <source>
        <dbReference type="Pfam" id="PF04057"/>
    </source>
</evidence>
<evidence type="ECO:0000256" key="3">
    <source>
        <dbReference type="ARBA" id="ARBA00022705"/>
    </source>
</evidence>
<feature type="domain" description="Replication factor A C-terminal" evidence="12">
    <location>
        <begin position="411"/>
        <end position="556"/>
    </location>
</feature>
<gene>
    <name evidence="14" type="primary">RPA1</name>
    <name evidence="14" type="ORF">TCON_0425</name>
</gene>
<dbReference type="InterPro" id="IPR007199">
    <property type="entry name" value="Rep_factor-A_N"/>
</dbReference>
<dbReference type="NCBIfam" id="TIGR00617">
    <property type="entry name" value="rpa1"/>
    <property type="match status" value="1"/>
</dbReference>
<evidence type="ECO:0000259" key="13">
    <source>
        <dbReference type="Pfam" id="PF16900"/>
    </source>
</evidence>
<organism evidence="14 15">
    <name type="scientific">Astathelohania contejeani</name>
    <dbReference type="NCBI Taxonomy" id="164912"/>
    <lineage>
        <taxon>Eukaryota</taxon>
        <taxon>Fungi</taxon>
        <taxon>Fungi incertae sedis</taxon>
        <taxon>Microsporidia</taxon>
        <taxon>Astathelohaniidae</taxon>
        <taxon>Astathelohania</taxon>
    </lineage>
</organism>
<dbReference type="CDD" id="cd04474">
    <property type="entry name" value="RPA1_DBD_A"/>
    <property type="match status" value="1"/>
</dbReference>
<evidence type="ECO:0000259" key="10">
    <source>
        <dbReference type="Pfam" id="PF01336"/>
    </source>
</evidence>
<dbReference type="Pfam" id="PF01336">
    <property type="entry name" value="tRNA_anti-codon"/>
    <property type="match status" value="1"/>
</dbReference>
<dbReference type="InterPro" id="IPR031657">
    <property type="entry name" value="REPA_OB_2"/>
</dbReference>
<evidence type="ECO:0000313" key="15">
    <source>
        <dbReference type="Proteomes" id="UP001516464"/>
    </source>
</evidence>
<keyword evidence="5 9" id="KW-0863">Zinc-finger</keyword>
<evidence type="ECO:0000313" key="14">
    <source>
        <dbReference type="EMBL" id="KAF7684380.1"/>
    </source>
</evidence>
<dbReference type="InterPro" id="IPR012340">
    <property type="entry name" value="NA-bd_OB-fold"/>
</dbReference>
<evidence type="ECO:0000256" key="1">
    <source>
        <dbReference type="ARBA" id="ARBA00004123"/>
    </source>
</evidence>
<dbReference type="PANTHER" id="PTHR47165:SF4">
    <property type="entry name" value="OS03G0429900 PROTEIN"/>
    <property type="match status" value="1"/>
</dbReference>
<evidence type="ECO:0000259" key="12">
    <source>
        <dbReference type="Pfam" id="PF08646"/>
    </source>
</evidence>
<comment type="function">
    <text evidence="9">As part of the replication protein A (RPA/RP-A), a single-stranded DNA-binding heterotrimeric complex, may play an essential role in DNA replication, recombination and repair. Binds and stabilizes single-stranded DNA intermediates, preventing complementary DNA reannealing and recruiting different proteins involved in DNA metabolism.</text>
</comment>
<dbReference type="Proteomes" id="UP001516464">
    <property type="component" value="Unassembled WGS sequence"/>
</dbReference>
<sequence length="565" mass="65000">MKLEAGTVEAIYNNQKNNPLYSKPVLQVIGLERVSVNCDDKARYRVNLSDGKYYLKGIFSSAYTHHINKKLIKIFSLVKLAIFQVRSKNESYYVYIQEVEEYEDETRRIGNPMNISNKKLSQQNDSQTKIVKEVEKITATKPAVAKPIPTVSCTPIAALNPFQTKWTIRGSVVAKSEIRHFTNQKGEGKFFNIELADETGQIKIVAFSEAADIFYSIFEIGRIYTISRGTIKMANKQFSNNNSDYEIHLDKNSEVTQSNEEIKPKYYFKFIPINELTVGNNLTDVIGIVRESFPSTTVTVRSTQKETTKRDLILMDKTGNIRVTLWGSKTELDLDAQPVMAIKGVRVGEYNGVLTLSTVASSQVILNPEIDDAFALRGWFESVGKDIKIEIPKREEKIALIREAREQESDFATIMGIVMFIKEDNLWYDSCIGENCNKKVINEDDGNYRCEKCNRIYDKCNYRYMVNINVGDFSGQLWLTLFDDMANKFFDTPAANLKEISETNSTGLQKIIKVHYAKRYIFRIRRRNEVYNNESRLKFNVMNMEKIDYLKESQKLLDVIRKAIR</sequence>
<evidence type="ECO:0000256" key="5">
    <source>
        <dbReference type="ARBA" id="ARBA00022771"/>
    </source>
</evidence>
<accession>A0ABQ7I1U1</accession>
<dbReference type="CDD" id="cd04475">
    <property type="entry name" value="RPA1_DBD_B"/>
    <property type="match status" value="1"/>
</dbReference>
<dbReference type="GO" id="GO:0003677">
    <property type="term" value="F:DNA binding"/>
    <property type="evidence" value="ECO:0007669"/>
    <property type="project" value="UniProtKB-KW"/>
</dbReference>
<dbReference type="EMBL" id="SBIQ01000016">
    <property type="protein sequence ID" value="KAF7684380.1"/>
    <property type="molecule type" value="Genomic_DNA"/>
</dbReference>
<dbReference type="SUPFAM" id="SSF50249">
    <property type="entry name" value="Nucleic acid-binding proteins"/>
    <property type="match status" value="4"/>
</dbReference>
<keyword evidence="15" id="KW-1185">Reference proteome</keyword>
<comment type="subunit">
    <text evidence="9">Component of the heterotrimeric canonical replication protein A complex (RPA).</text>
</comment>
<reference evidence="14 15" key="1">
    <citation type="submission" date="2019-01" db="EMBL/GenBank/DDBJ databases">
        <title>Genomes sequencing and comparative genomics of infectious freshwater microsporidia, Cucumispora dikerogammari and Thelohania contejeani.</title>
        <authorList>
            <person name="Cormier A."/>
            <person name="Giraud I."/>
            <person name="Wattier R."/>
            <person name="Teixeira M."/>
            <person name="Grandjean F."/>
            <person name="Rigaud T."/>
            <person name="Cordaux R."/>
        </authorList>
    </citation>
    <scope>NUCLEOTIDE SEQUENCE [LARGE SCALE GENOMIC DNA]</scope>
    <source>
        <strain evidence="14">T1</strain>
        <tissue evidence="14">Spores</tissue>
    </source>
</reference>
<keyword evidence="4 9" id="KW-0479">Metal-binding</keyword>
<evidence type="ECO:0000256" key="6">
    <source>
        <dbReference type="ARBA" id="ARBA00022833"/>
    </source>
</evidence>